<dbReference type="Gene3D" id="3.30.1370.50">
    <property type="entry name" value="R3H-like domain"/>
    <property type="match status" value="1"/>
</dbReference>
<dbReference type="SMART" id="SM00393">
    <property type="entry name" value="R3H"/>
    <property type="match status" value="1"/>
</dbReference>
<dbReference type="InterPro" id="IPR038247">
    <property type="entry name" value="Jag_N_dom_sf"/>
</dbReference>
<dbReference type="Pfam" id="PF01424">
    <property type="entry name" value="R3H"/>
    <property type="match status" value="1"/>
</dbReference>
<keyword evidence="2" id="KW-0694">RNA-binding</keyword>
<feature type="region of interest" description="Disordered" evidence="6">
    <location>
        <begin position="37"/>
        <end position="165"/>
    </location>
</feature>
<dbReference type="GO" id="GO:0008360">
    <property type="term" value="P:regulation of cell shape"/>
    <property type="evidence" value="ECO:0007669"/>
    <property type="project" value="UniProtKB-KW"/>
</dbReference>
<name>A0A6J7QL58_9ZZZZ</name>
<evidence type="ECO:0000256" key="5">
    <source>
        <dbReference type="ARBA" id="ARBA00023316"/>
    </source>
</evidence>
<dbReference type="Gene3D" id="3.30.30.80">
    <property type="entry name" value="probable RNA-binding protein from clostridium symbiosum atcc 14940"/>
    <property type="match status" value="1"/>
</dbReference>
<dbReference type="CDD" id="cd02644">
    <property type="entry name" value="R3H_jag"/>
    <property type="match status" value="1"/>
</dbReference>
<feature type="domain" description="R3H" evidence="7">
    <location>
        <begin position="249"/>
        <end position="314"/>
    </location>
</feature>
<dbReference type="InterPro" id="IPR036867">
    <property type="entry name" value="R3H_dom_sf"/>
</dbReference>
<evidence type="ECO:0000256" key="6">
    <source>
        <dbReference type="SAM" id="MobiDB-lite"/>
    </source>
</evidence>
<evidence type="ECO:0000256" key="1">
    <source>
        <dbReference type="ARBA" id="ARBA00022490"/>
    </source>
</evidence>
<dbReference type="SUPFAM" id="SSF82708">
    <property type="entry name" value="R3H domain"/>
    <property type="match status" value="1"/>
</dbReference>
<dbReference type="GO" id="GO:0003723">
    <property type="term" value="F:RNA binding"/>
    <property type="evidence" value="ECO:0007669"/>
    <property type="project" value="UniProtKB-KW"/>
</dbReference>
<dbReference type="PROSITE" id="PS51061">
    <property type="entry name" value="R3H"/>
    <property type="match status" value="1"/>
</dbReference>
<dbReference type="InterPro" id="IPR034079">
    <property type="entry name" value="R3H_KhpB"/>
</dbReference>
<feature type="compositionally biased region" description="Basic and acidic residues" evidence="6">
    <location>
        <begin position="115"/>
        <end position="138"/>
    </location>
</feature>
<keyword evidence="1" id="KW-0963">Cytoplasm</keyword>
<dbReference type="PANTHER" id="PTHR35800:SF1">
    <property type="entry name" value="RNA-BINDING PROTEIN KHPB"/>
    <property type="match status" value="1"/>
</dbReference>
<dbReference type="EMBL" id="CAFBPF010000138">
    <property type="protein sequence ID" value="CAB5017705.1"/>
    <property type="molecule type" value="Genomic_DNA"/>
</dbReference>
<evidence type="ECO:0000256" key="3">
    <source>
        <dbReference type="ARBA" id="ARBA00022960"/>
    </source>
</evidence>
<keyword evidence="3" id="KW-0133">Cell shape</keyword>
<dbReference type="NCBIfam" id="NF041568">
    <property type="entry name" value="Jag_EloR"/>
    <property type="match status" value="1"/>
</dbReference>
<gene>
    <name evidence="8" type="ORF">UFOPK4071_01056</name>
</gene>
<sequence length="314" mass="33448">MEWVETTGKTLVEAVDSALTALGVDEADLEYEVLQEPKSGLRGKLGMGSARIRARVKPISREKPNDRRRRRSREEKGERSEGSDRNRPRSGAKGGKSGKGKPRSNDGNSDSGNESAKESARESGKDSDRAEGSGEAGRRNRRRGGAGRSSGGDRERSVEKSSVSVEDQAKIAGEFLEGLVGSFGYSGSASSVIENDDITVSIEGEGLGLLIGPQGVTLVAIEELSRAVLHRACGSGTARLHVDVTGYRAARREALAGFAAQVAARAVETGKEQALDPMNASDRKVVHDALVEFEGVETLSEGDDPRRYVVVRPS</sequence>
<dbReference type="InterPro" id="IPR015946">
    <property type="entry name" value="KH_dom-like_a/b"/>
</dbReference>
<evidence type="ECO:0000313" key="8">
    <source>
        <dbReference type="EMBL" id="CAB5017705.1"/>
    </source>
</evidence>
<accession>A0A6J7QL58</accession>
<evidence type="ECO:0000259" key="7">
    <source>
        <dbReference type="PROSITE" id="PS51061"/>
    </source>
</evidence>
<proteinExistence type="inferred from homology"/>
<organism evidence="8">
    <name type="scientific">freshwater metagenome</name>
    <dbReference type="NCBI Taxonomy" id="449393"/>
    <lineage>
        <taxon>unclassified sequences</taxon>
        <taxon>metagenomes</taxon>
        <taxon>ecological metagenomes</taxon>
    </lineage>
</organism>
<dbReference type="AlphaFoldDB" id="A0A6J7QL58"/>
<dbReference type="InterPro" id="IPR032782">
    <property type="entry name" value="KhpB_N"/>
</dbReference>
<dbReference type="Gene3D" id="3.30.300.20">
    <property type="match status" value="1"/>
</dbReference>
<dbReference type="HAMAP" id="MF_00867">
    <property type="entry name" value="KhpB"/>
    <property type="match status" value="1"/>
</dbReference>
<protein>
    <submittedName>
        <fullName evidence="8">Unannotated protein</fullName>
    </submittedName>
</protein>
<evidence type="ECO:0000256" key="4">
    <source>
        <dbReference type="ARBA" id="ARBA00023186"/>
    </source>
</evidence>
<evidence type="ECO:0000256" key="2">
    <source>
        <dbReference type="ARBA" id="ARBA00022884"/>
    </source>
</evidence>
<dbReference type="InterPro" id="IPR001374">
    <property type="entry name" value="R3H_dom"/>
</dbReference>
<dbReference type="SMART" id="SM01245">
    <property type="entry name" value="Jag_N"/>
    <property type="match status" value="1"/>
</dbReference>
<dbReference type="GO" id="GO:0071555">
    <property type="term" value="P:cell wall organization"/>
    <property type="evidence" value="ECO:0007669"/>
    <property type="project" value="UniProtKB-KW"/>
</dbReference>
<feature type="compositionally biased region" description="Basic and acidic residues" evidence="6">
    <location>
        <begin position="72"/>
        <end position="87"/>
    </location>
</feature>
<keyword evidence="5" id="KW-0961">Cell wall biogenesis/degradation</keyword>
<keyword evidence="4" id="KW-0143">Chaperone</keyword>
<dbReference type="InterPro" id="IPR039247">
    <property type="entry name" value="KhpB"/>
</dbReference>
<dbReference type="Pfam" id="PF14804">
    <property type="entry name" value="Jag_N"/>
    <property type="match status" value="1"/>
</dbReference>
<dbReference type="PANTHER" id="PTHR35800">
    <property type="entry name" value="PROTEIN JAG"/>
    <property type="match status" value="1"/>
</dbReference>
<reference evidence="8" key="1">
    <citation type="submission" date="2020-05" db="EMBL/GenBank/DDBJ databases">
        <authorList>
            <person name="Chiriac C."/>
            <person name="Salcher M."/>
            <person name="Ghai R."/>
            <person name="Kavagutti S V."/>
        </authorList>
    </citation>
    <scope>NUCLEOTIDE SEQUENCE</scope>
</reference>